<name>X6NAJ1_RETFI</name>
<dbReference type="AlphaFoldDB" id="X6NAJ1"/>
<accession>X6NAJ1</accession>
<gene>
    <name evidence="1" type="ORF">RFI_14873</name>
</gene>
<evidence type="ECO:0000313" key="1">
    <source>
        <dbReference type="EMBL" id="ETO22327.1"/>
    </source>
</evidence>
<proteinExistence type="predicted"/>
<evidence type="ECO:0000313" key="2">
    <source>
        <dbReference type="Proteomes" id="UP000023152"/>
    </source>
</evidence>
<sequence length="501" mass="57133">MYKYLYVCMYLCGAKKKKKKKKKKGFFLSCGEPNTTDDKDNTSKTIFEYCIENARVRGLNVAIFLRLVNFFYYSCKPNLQVIFSDTISNDFSLLEIDNETTQRASSFLIIPLKYGERFFAIRQAVLEQYLLKGIPPRMLTKKMHDKSQDRGDKSVFPRSNPIFRGISSGDVSELLLTTAGKKERTRRLTNANSALLSMNSSSAIDETTPGERKLELIFSIRLWHNVGFEELQLLMAVLDGQHPQCNVEQINQLDNLIVRLGMDNALNDYLEHTMKDRESIENTEEKNSTEAKLLVRSYEKFVYENLDWHLTPQTGSKSAVISLEDLRIFGIESLEMTLGLECSISESSSMQPQRYLSRFASTSEYGVGAGATAITSPRDIYTAEMFHNIDPDSALSLNKEVCELFFSDGVWNTWPIPAATIRVNYIKNLSLKTIPQFSPFQIRQLCFVVTCPSQCKEVKIRDLSILIKFWGAPSPAVVKVLMKQFEEIENQHKALAQAEFL</sequence>
<keyword evidence="2" id="KW-1185">Reference proteome</keyword>
<dbReference type="EMBL" id="ASPP01010826">
    <property type="protein sequence ID" value="ETO22327.1"/>
    <property type="molecule type" value="Genomic_DNA"/>
</dbReference>
<protein>
    <submittedName>
        <fullName evidence="1">Uncharacterized protein</fullName>
    </submittedName>
</protein>
<dbReference type="Proteomes" id="UP000023152">
    <property type="component" value="Unassembled WGS sequence"/>
</dbReference>
<reference evidence="1 2" key="1">
    <citation type="journal article" date="2013" name="Curr. Biol.">
        <title>The Genome of the Foraminiferan Reticulomyxa filosa.</title>
        <authorList>
            <person name="Glockner G."/>
            <person name="Hulsmann N."/>
            <person name="Schleicher M."/>
            <person name="Noegel A.A."/>
            <person name="Eichinger L."/>
            <person name="Gallinger C."/>
            <person name="Pawlowski J."/>
            <person name="Sierra R."/>
            <person name="Euteneuer U."/>
            <person name="Pillet L."/>
            <person name="Moustafa A."/>
            <person name="Platzer M."/>
            <person name="Groth M."/>
            <person name="Szafranski K."/>
            <person name="Schliwa M."/>
        </authorList>
    </citation>
    <scope>NUCLEOTIDE SEQUENCE [LARGE SCALE GENOMIC DNA]</scope>
</reference>
<comment type="caution">
    <text evidence="1">The sequence shown here is derived from an EMBL/GenBank/DDBJ whole genome shotgun (WGS) entry which is preliminary data.</text>
</comment>
<organism evidence="1 2">
    <name type="scientific">Reticulomyxa filosa</name>
    <dbReference type="NCBI Taxonomy" id="46433"/>
    <lineage>
        <taxon>Eukaryota</taxon>
        <taxon>Sar</taxon>
        <taxon>Rhizaria</taxon>
        <taxon>Retaria</taxon>
        <taxon>Foraminifera</taxon>
        <taxon>Monothalamids</taxon>
        <taxon>Reticulomyxidae</taxon>
        <taxon>Reticulomyxa</taxon>
    </lineage>
</organism>